<feature type="domain" description="RRM" evidence="3">
    <location>
        <begin position="6"/>
        <end position="91"/>
    </location>
</feature>
<dbReference type="Gene3D" id="3.30.70.330">
    <property type="match status" value="1"/>
</dbReference>
<proteinExistence type="predicted"/>
<keyword evidence="1" id="KW-0694">RNA-binding</keyword>
<dbReference type="PANTHER" id="PTHR15592">
    <property type="entry name" value="MATRIN 3/NUCLEAR PROTEIN 220-RELATED"/>
    <property type="match status" value="1"/>
</dbReference>
<dbReference type="Pfam" id="PF00076">
    <property type="entry name" value="RRM_1"/>
    <property type="match status" value="1"/>
</dbReference>
<dbReference type="PROSITE" id="PS50102">
    <property type="entry name" value="RRM"/>
    <property type="match status" value="1"/>
</dbReference>
<dbReference type="InterPro" id="IPR012677">
    <property type="entry name" value="Nucleotide-bd_a/b_plait_sf"/>
</dbReference>
<gene>
    <name evidence="4" type="ORF">RJ641_003631</name>
</gene>
<evidence type="ECO:0000256" key="2">
    <source>
        <dbReference type="SAM" id="MobiDB-lite"/>
    </source>
</evidence>
<dbReference type="GO" id="GO:0003723">
    <property type="term" value="F:RNA binding"/>
    <property type="evidence" value="ECO:0007669"/>
    <property type="project" value="UniProtKB-UniRule"/>
</dbReference>
<protein>
    <submittedName>
        <fullName evidence="4">RNA recognition motif domain</fullName>
    </submittedName>
</protein>
<name>A0AAN8VBB6_9MAGN</name>
<feature type="region of interest" description="Disordered" evidence="2">
    <location>
        <begin position="104"/>
        <end position="131"/>
    </location>
</feature>
<reference evidence="4 5" key="1">
    <citation type="submission" date="2023-12" db="EMBL/GenBank/DDBJ databases">
        <title>A high-quality genome assembly for Dillenia turbinata (Dilleniales).</title>
        <authorList>
            <person name="Chanderbali A."/>
        </authorList>
    </citation>
    <scope>NUCLEOTIDE SEQUENCE [LARGE SCALE GENOMIC DNA]</scope>
    <source>
        <strain evidence="4">LSX21</strain>
        <tissue evidence="4">Leaf</tissue>
    </source>
</reference>
<organism evidence="4 5">
    <name type="scientific">Dillenia turbinata</name>
    <dbReference type="NCBI Taxonomy" id="194707"/>
    <lineage>
        <taxon>Eukaryota</taxon>
        <taxon>Viridiplantae</taxon>
        <taxon>Streptophyta</taxon>
        <taxon>Embryophyta</taxon>
        <taxon>Tracheophyta</taxon>
        <taxon>Spermatophyta</taxon>
        <taxon>Magnoliopsida</taxon>
        <taxon>eudicotyledons</taxon>
        <taxon>Gunneridae</taxon>
        <taxon>Pentapetalae</taxon>
        <taxon>Dilleniales</taxon>
        <taxon>Dilleniaceae</taxon>
        <taxon>Dillenia</taxon>
    </lineage>
</organism>
<evidence type="ECO:0000313" key="5">
    <source>
        <dbReference type="Proteomes" id="UP001370490"/>
    </source>
</evidence>
<dbReference type="AlphaFoldDB" id="A0AAN8VBB6"/>
<dbReference type="InterPro" id="IPR000504">
    <property type="entry name" value="RRM_dom"/>
</dbReference>
<comment type="caution">
    <text evidence="4">The sequence shown here is derived from an EMBL/GenBank/DDBJ whole genome shotgun (WGS) entry which is preliminary data.</text>
</comment>
<sequence>MDQPSKVIHVRNVGHEISENDLLQPFQPFGVITKLVMLRAKHQALLQMQDIASAINASQFYANVQPSIRKPRGEIPFNGADFDLKDEIAKDRKENLGVVTFSMKKNQTKMQRKRTESRVSDREPDRIRLLD</sequence>
<dbReference type="EMBL" id="JBAMMX010000011">
    <property type="protein sequence ID" value="KAK6931838.1"/>
    <property type="molecule type" value="Genomic_DNA"/>
</dbReference>
<feature type="compositionally biased region" description="Basic and acidic residues" evidence="2">
    <location>
        <begin position="113"/>
        <end position="131"/>
    </location>
</feature>
<dbReference type="SUPFAM" id="SSF54928">
    <property type="entry name" value="RNA-binding domain, RBD"/>
    <property type="match status" value="1"/>
</dbReference>
<evidence type="ECO:0000256" key="1">
    <source>
        <dbReference type="PROSITE-ProRule" id="PRU00176"/>
    </source>
</evidence>
<dbReference type="Proteomes" id="UP001370490">
    <property type="component" value="Unassembled WGS sequence"/>
</dbReference>
<keyword evidence="5" id="KW-1185">Reference proteome</keyword>
<evidence type="ECO:0000259" key="3">
    <source>
        <dbReference type="PROSITE" id="PS50102"/>
    </source>
</evidence>
<dbReference type="InterPro" id="IPR035979">
    <property type="entry name" value="RBD_domain_sf"/>
</dbReference>
<evidence type="ECO:0000313" key="4">
    <source>
        <dbReference type="EMBL" id="KAK6931838.1"/>
    </source>
</evidence>
<accession>A0AAN8VBB6</accession>